<keyword evidence="1" id="KW-0472">Membrane</keyword>
<keyword evidence="1" id="KW-1133">Transmembrane helix</keyword>
<proteinExistence type="predicted"/>
<comment type="caution">
    <text evidence="2">The sequence shown here is derived from an EMBL/GenBank/DDBJ whole genome shotgun (WGS) entry which is preliminary data.</text>
</comment>
<name>A0ABQ9YNU3_9CRUS</name>
<evidence type="ECO:0000256" key="1">
    <source>
        <dbReference type="SAM" id="Phobius"/>
    </source>
</evidence>
<dbReference type="Proteomes" id="UP001234178">
    <property type="component" value="Unassembled WGS sequence"/>
</dbReference>
<evidence type="ECO:0000313" key="2">
    <source>
        <dbReference type="EMBL" id="KAK4002297.1"/>
    </source>
</evidence>
<evidence type="ECO:0000313" key="3">
    <source>
        <dbReference type="Proteomes" id="UP001234178"/>
    </source>
</evidence>
<accession>A0ABQ9YNU3</accession>
<dbReference type="EMBL" id="JAOYFB010000001">
    <property type="protein sequence ID" value="KAK4002297.1"/>
    <property type="molecule type" value="Genomic_DNA"/>
</dbReference>
<feature type="transmembrane region" description="Helical" evidence="1">
    <location>
        <begin position="81"/>
        <end position="99"/>
    </location>
</feature>
<feature type="transmembrane region" description="Helical" evidence="1">
    <location>
        <begin position="14"/>
        <end position="32"/>
    </location>
</feature>
<keyword evidence="1" id="KW-0812">Transmembrane</keyword>
<organism evidence="2 3">
    <name type="scientific">Daphnia magna</name>
    <dbReference type="NCBI Taxonomy" id="35525"/>
    <lineage>
        <taxon>Eukaryota</taxon>
        <taxon>Metazoa</taxon>
        <taxon>Ecdysozoa</taxon>
        <taxon>Arthropoda</taxon>
        <taxon>Crustacea</taxon>
        <taxon>Branchiopoda</taxon>
        <taxon>Diplostraca</taxon>
        <taxon>Cladocera</taxon>
        <taxon>Anomopoda</taxon>
        <taxon>Daphniidae</taxon>
        <taxon>Daphnia</taxon>
    </lineage>
</organism>
<gene>
    <name evidence="2" type="ORF">OUZ56_004135</name>
</gene>
<sequence length="141" mass="16645">MNGLKRLYMEEEEVVTYFLVVGSFFFGLDFAGSSMTGGMTPDFTFLILCNRVDLYNQPNRFHLPRERLNGSCATHRYMDDFMSLIVYAFPLYIGLTMRWTHKAKVVGRYTQRHVFECDGEEEKKKIREMNDSRSQQQQQQN</sequence>
<reference evidence="2 3" key="1">
    <citation type="journal article" date="2023" name="Nucleic Acids Res.">
        <title>The hologenome of Daphnia magna reveals possible DNA methylation and microbiome-mediated evolution of the host genome.</title>
        <authorList>
            <person name="Chaturvedi A."/>
            <person name="Li X."/>
            <person name="Dhandapani V."/>
            <person name="Marshall H."/>
            <person name="Kissane S."/>
            <person name="Cuenca-Cambronero M."/>
            <person name="Asole G."/>
            <person name="Calvet F."/>
            <person name="Ruiz-Romero M."/>
            <person name="Marangio P."/>
            <person name="Guigo R."/>
            <person name="Rago D."/>
            <person name="Mirbahai L."/>
            <person name="Eastwood N."/>
            <person name="Colbourne J.K."/>
            <person name="Zhou J."/>
            <person name="Mallon E."/>
            <person name="Orsini L."/>
        </authorList>
    </citation>
    <scope>NUCLEOTIDE SEQUENCE [LARGE SCALE GENOMIC DNA]</scope>
    <source>
        <strain evidence="2">LRV0_1</strain>
    </source>
</reference>
<protein>
    <submittedName>
        <fullName evidence="2">Uncharacterized protein</fullName>
    </submittedName>
</protein>
<keyword evidence="3" id="KW-1185">Reference proteome</keyword>